<keyword evidence="10" id="KW-1185">Reference proteome</keyword>
<dbReference type="AlphaFoldDB" id="A0A2S7MYD7"/>
<keyword evidence="5 8" id="KW-0812">Transmembrane</keyword>
<evidence type="ECO:0000256" key="4">
    <source>
        <dbReference type="ARBA" id="ARBA00022475"/>
    </source>
</evidence>
<evidence type="ECO:0000256" key="8">
    <source>
        <dbReference type="SAM" id="Phobius"/>
    </source>
</evidence>
<evidence type="ECO:0000256" key="6">
    <source>
        <dbReference type="ARBA" id="ARBA00022989"/>
    </source>
</evidence>
<proteinExistence type="inferred from homology"/>
<dbReference type="OrthoDB" id="9793390at2"/>
<evidence type="ECO:0000313" key="9">
    <source>
        <dbReference type="EMBL" id="PQD94765.1"/>
    </source>
</evidence>
<dbReference type="EMBL" id="PKOZ01000007">
    <property type="protein sequence ID" value="PQD94765.1"/>
    <property type="molecule type" value="Genomic_DNA"/>
</dbReference>
<evidence type="ECO:0000256" key="2">
    <source>
        <dbReference type="ARBA" id="ARBA00009773"/>
    </source>
</evidence>
<dbReference type="InterPro" id="IPR002549">
    <property type="entry name" value="AI-2E-like"/>
</dbReference>
<sequence length="355" mass="39815">MWINKPFFKYATGLILILIIIVLFGKIDYFIWPFQKFIITLFFPILIAGLLYYILRPIVQWLSRYMPLALSITLIYLLFGALGYVAVKTAGPMIISQVSHLVEVVPERAESIADTSKTIIEERSPDFLSVNKVKDYATDYLESFSKKISSNAITIFSTITSALTIIVIVPFIVFYFLKDGHKLKPYLLRHIPQSVEAEGAKILADVDKTLSTYIVGQFIIALADGAMMYIGYLIIGLENALIFAIFATLLTVIPFLGPFLGIIPALISSFLVSPFMALKVLILMIIVQQIEGHLITPQVMGKRLDIHPLTVIFLLLVAGSLYGFVGILIAIPAYSVLKVIFNNFVRFYKLRSNTK</sequence>
<dbReference type="PANTHER" id="PTHR21716:SF53">
    <property type="entry name" value="PERMEASE PERM-RELATED"/>
    <property type="match status" value="1"/>
</dbReference>
<feature type="transmembrane region" description="Helical" evidence="8">
    <location>
        <begin position="270"/>
        <end position="290"/>
    </location>
</feature>
<feature type="transmembrane region" description="Helical" evidence="8">
    <location>
        <begin position="310"/>
        <end position="341"/>
    </location>
</feature>
<evidence type="ECO:0000256" key="7">
    <source>
        <dbReference type="ARBA" id="ARBA00023136"/>
    </source>
</evidence>
<organism evidence="9 10">
    <name type="scientific">Pradoshia eiseniae</name>
    <dbReference type="NCBI Taxonomy" id="2064768"/>
    <lineage>
        <taxon>Bacteria</taxon>
        <taxon>Bacillati</taxon>
        <taxon>Bacillota</taxon>
        <taxon>Bacilli</taxon>
        <taxon>Bacillales</taxon>
        <taxon>Bacillaceae</taxon>
        <taxon>Pradoshia</taxon>
    </lineage>
</organism>
<keyword evidence="4" id="KW-1003">Cell membrane</keyword>
<evidence type="ECO:0000256" key="1">
    <source>
        <dbReference type="ARBA" id="ARBA00004651"/>
    </source>
</evidence>
<dbReference type="RefSeq" id="WP_104849840.1">
    <property type="nucleotide sequence ID" value="NZ_PKOZ01000007.1"/>
</dbReference>
<comment type="similarity">
    <text evidence="2">Belongs to the autoinducer-2 exporter (AI-2E) (TC 2.A.86) family.</text>
</comment>
<comment type="caution">
    <text evidence="9">The sequence shown here is derived from an EMBL/GenBank/DDBJ whole genome shotgun (WGS) entry which is preliminary data.</text>
</comment>
<name>A0A2S7MYD7_9BACI</name>
<evidence type="ECO:0000256" key="3">
    <source>
        <dbReference type="ARBA" id="ARBA00022448"/>
    </source>
</evidence>
<evidence type="ECO:0000256" key="5">
    <source>
        <dbReference type="ARBA" id="ARBA00022692"/>
    </source>
</evidence>
<accession>A0A2S7MYD7</accession>
<feature type="transmembrane region" description="Helical" evidence="8">
    <location>
        <begin position="241"/>
        <end position="263"/>
    </location>
</feature>
<feature type="transmembrane region" description="Helical" evidence="8">
    <location>
        <begin position="7"/>
        <end position="25"/>
    </location>
</feature>
<dbReference type="PANTHER" id="PTHR21716">
    <property type="entry name" value="TRANSMEMBRANE PROTEIN"/>
    <property type="match status" value="1"/>
</dbReference>
<dbReference type="Proteomes" id="UP000239663">
    <property type="component" value="Unassembled WGS sequence"/>
</dbReference>
<protein>
    <submittedName>
        <fullName evidence="9">AI-2E family transporter</fullName>
    </submittedName>
</protein>
<evidence type="ECO:0000313" key="10">
    <source>
        <dbReference type="Proteomes" id="UP000239663"/>
    </source>
</evidence>
<keyword evidence="7 8" id="KW-0472">Membrane</keyword>
<feature type="transmembrane region" description="Helical" evidence="8">
    <location>
        <begin position="67"/>
        <end position="87"/>
    </location>
</feature>
<keyword evidence="6 8" id="KW-1133">Transmembrane helix</keyword>
<feature type="transmembrane region" description="Helical" evidence="8">
    <location>
        <begin position="210"/>
        <end position="235"/>
    </location>
</feature>
<reference evidence="9 10" key="1">
    <citation type="submission" date="2017-12" db="EMBL/GenBank/DDBJ databases">
        <title>Taxonomic description and draft genome of Pradoshia cofamensis Gen. nov., sp. nov., a thermotolerant bacillale isolated from anterior gut of earthworm Eisenia fetida.</title>
        <authorList>
            <person name="Saha T."/>
            <person name="Chakraborty R."/>
        </authorList>
    </citation>
    <scope>NUCLEOTIDE SEQUENCE [LARGE SCALE GENOMIC DNA]</scope>
    <source>
        <strain evidence="9 10">EAG3</strain>
    </source>
</reference>
<dbReference type="Pfam" id="PF01594">
    <property type="entry name" value="AI-2E_transport"/>
    <property type="match status" value="1"/>
</dbReference>
<gene>
    <name evidence="9" type="ORF">CYL18_12410</name>
</gene>
<dbReference type="GO" id="GO:0055085">
    <property type="term" value="P:transmembrane transport"/>
    <property type="evidence" value="ECO:0007669"/>
    <property type="project" value="TreeGrafter"/>
</dbReference>
<dbReference type="GO" id="GO:0005886">
    <property type="term" value="C:plasma membrane"/>
    <property type="evidence" value="ECO:0007669"/>
    <property type="project" value="UniProtKB-SubCell"/>
</dbReference>
<comment type="subcellular location">
    <subcellularLocation>
        <location evidence="1">Cell membrane</location>
        <topology evidence="1">Multi-pass membrane protein</topology>
    </subcellularLocation>
</comment>
<feature type="transmembrane region" description="Helical" evidence="8">
    <location>
        <begin position="152"/>
        <end position="177"/>
    </location>
</feature>
<feature type="transmembrane region" description="Helical" evidence="8">
    <location>
        <begin position="37"/>
        <end position="55"/>
    </location>
</feature>
<keyword evidence="3" id="KW-0813">Transport</keyword>